<comment type="caution">
    <text evidence="8">The sequence shown here is derived from an EMBL/GenBank/DDBJ whole genome shotgun (WGS) entry which is preliminary data.</text>
</comment>
<evidence type="ECO:0000313" key="9">
    <source>
        <dbReference type="Proteomes" id="UP000318380"/>
    </source>
</evidence>
<dbReference type="InterPro" id="IPR050109">
    <property type="entry name" value="HTH-type_TetR-like_transc_reg"/>
</dbReference>
<dbReference type="InterPro" id="IPR009057">
    <property type="entry name" value="Homeodomain-like_sf"/>
</dbReference>
<dbReference type="Pfam" id="PF02909">
    <property type="entry name" value="TetR_C_1"/>
    <property type="match status" value="1"/>
</dbReference>
<keyword evidence="3" id="KW-0804">Transcription</keyword>
<evidence type="ECO:0000259" key="6">
    <source>
        <dbReference type="PROSITE" id="PS50949"/>
    </source>
</evidence>
<feature type="domain" description="HTH gntR-type" evidence="6">
    <location>
        <begin position="8"/>
        <end position="76"/>
    </location>
</feature>
<evidence type="ECO:0000256" key="5">
    <source>
        <dbReference type="SAM" id="MobiDB-lite"/>
    </source>
</evidence>
<dbReference type="Pfam" id="PF00392">
    <property type="entry name" value="GntR"/>
    <property type="match status" value="1"/>
</dbReference>
<dbReference type="RefSeq" id="WP_145805906.1">
    <property type="nucleotide sequence ID" value="NZ_VIVK01000001.1"/>
</dbReference>
<dbReference type="AlphaFoldDB" id="A0A561BQZ8"/>
<dbReference type="InterPro" id="IPR036388">
    <property type="entry name" value="WH-like_DNA-bd_sf"/>
</dbReference>
<dbReference type="InterPro" id="IPR001647">
    <property type="entry name" value="HTH_TetR"/>
</dbReference>
<dbReference type="SUPFAM" id="SSF48498">
    <property type="entry name" value="Tetracyclin repressor-like, C-terminal domain"/>
    <property type="match status" value="1"/>
</dbReference>
<reference evidence="8 9" key="1">
    <citation type="submission" date="2019-06" db="EMBL/GenBank/DDBJ databases">
        <title>Sequencing the genomes of 1000 actinobacteria strains.</title>
        <authorList>
            <person name="Klenk H.-P."/>
        </authorList>
    </citation>
    <scope>NUCLEOTIDE SEQUENCE [LARGE SCALE GENOMIC DNA]</scope>
    <source>
        <strain evidence="8 9">DSM 24683</strain>
    </source>
</reference>
<gene>
    <name evidence="8" type="ORF">FB561_2341</name>
</gene>
<evidence type="ECO:0000256" key="2">
    <source>
        <dbReference type="ARBA" id="ARBA00023125"/>
    </source>
</evidence>
<dbReference type="PROSITE" id="PS50949">
    <property type="entry name" value="HTH_GNTR"/>
    <property type="match status" value="1"/>
</dbReference>
<evidence type="ECO:0000259" key="7">
    <source>
        <dbReference type="PROSITE" id="PS50977"/>
    </source>
</evidence>
<evidence type="ECO:0000256" key="4">
    <source>
        <dbReference type="PROSITE-ProRule" id="PRU00335"/>
    </source>
</evidence>
<organism evidence="8 9">
    <name type="scientific">Kribbella amoyensis</name>
    <dbReference type="NCBI Taxonomy" id="996641"/>
    <lineage>
        <taxon>Bacteria</taxon>
        <taxon>Bacillati</taxon>
        <taxon>Actinomycetota</taxon>
        <taxon>Actinomycetes</taxon>
        <taxon>Propionibacteriales</taxon>
        <taxon>Kribbellaceae</taxon>
        <taxon>Kribbella</taxon>
    </lineage>
</organism>
<feature type="region of interest" description="Disordered" evidence="5">
    <location>
        <begin position="73"/>
        <end position="98"/>
    </location>
</feature>
<dbReference type="InterPro" id="IPR004111">
    <property type="entry name" value="Repressor_TetR_C"/>
</dbReference>
<feature type="DNA-binding region" description="H-T-H motif" evidence="4">
    <location>
        <begin position="125"/>
        <end position="144"/>
    </location>
</feature>
<dbReference type="Gene3D" id="1.10.10.60">
    <property type="entry name" value="Homeodomain-like"/>
    <property type="match status" value="1"/>
</dbReference>
<dbReference type="CDD" id="cd07377">
    <property type="entry name" value="WHTH_GntR"/>
    <property type="match status" value="1"/>
</dbReference>
<dbReference type="PANTHER" id="PTHR30055:SF151">
    <property type="entry name" value="TRANSCRIPTIONAL REGULATORY PROTEIN"/>
    <property type="match status" value="1"/>
</dbReference>
<dbReference type="EMBL" id="VIVK01000001">
    <property type="protein sequence ID" value="TWD81232.1"/>
    <property type="molecule type" value="Genomic_DNA"/>
</dbReference>
<dbReference type="SUPFAM" id="SSF46689">
    <property type="entry name" value="Homeodomain-like"/>
    <property type="match status" value="1"/>
</dbReference>
<sequence>MESAARNDPPYVRIVAEISASIRSGELQPGQRLPSIRQIADRWGVAVATATKVVATLREDGLVDSKVGSGTIVSVQPAQRRTGPPRRSTRPARTQPDPVARALSQRPMLQAGIEIADAEGLEAVSMRRIAADLGVAPMSLYRHVENKDELVAQMADEVFGELELPDPGPDGWRAKLELISRAQWALCRQHIWLPRVISFTRPTLAPNMMAQTEWTLQALDGLGLSMTTRMQEALAVQSVVVAAAVSLADEIDAEVESGITLTRWMAAQQQRVDALLASGGFPLLAQVHQETVADLDGLFEYSLARHLDGFAALLEKSD</sequence>
<dbReference type="PROSITE" id="PS50977">
    <property type="entry name" value="HTH_TETR_2"/>
    <property type="match status" value="1"/>
</dbReference>
<dbReference type="GO" id="GO:0003700">
    <property type="term" value="F:DNA-binding transcription factor activity"/>
    <property type="evidence" value="ECO:0007669"/>
    <property type="project" value="InterPro"/>
</dbReference>
<evidence type="ECO:0000256" key="3">
    <source>
        <dbReference type="ARBA" id="ARBA00023163"/>
    </source>
</evidence>
<dbReference type="PANTHER" id="PTHR30055">
    <property type="entry name" value="HTH-TYPE TRANSCRIPTIONAL REGULATOR RUTR"/>
    <property type="match status" value="1"/>
</dbReference>
<accession>A0A561BQZ8</accession>
<dbReference type="InterPro" id="IPR036390">
    <property type="entry name" value="WH_DNA-bd_sf"/>
</dbReference>
<proteinExistence type="predicted"/>
<evidence type="ECO:0000256" key="1">
    <source>
        <dbReference type="ARBA" id="ARBA00023015"/>
    </source>
</evidence>
<protein>
    <submittedName>
        <fullName evidence="8">TetR family transcriptional regulator</fullName>
    </submittedName>
</protein>
<dbReference type="SMART" id="SM00345">
    <property type="entry name" value="HTH_GNTR"/>
    <property type="match status" value="1"/>
</dbReference>
<feature type="domain" description="HTH tetR-type" evidence="7">
    <location>
        <begin position="102"/>
        <end position="162"/>
    </location>
</feature>
<evidence type="ECO:0000313" key="8">
    <source>
        <dbReference type="EMBL" id="TWD81232.1"/>
    </source>
</evidence>
<dbReference type="InterPro" id="IPR036271">
    <property type="entry name" value="Tet_transcr_reg_TetR-rel_C_sf"/>
</dbReference>
<dbReference type="Pfam" id="PF00440">
    <property type="entry name" value="TetR_N"/>
    <property type="match status" value="1"/>
</dbReference>
<dbReference type="SUPFAM" id="SSF46785">
    <property type="entry name" value="Winged helix' DNA-binding domain"/>
    <property type="match status" value="1"/>
</dbReference>
<keyword evidence="9" id="KW-1185">Reference proteome</keyword>
<dbReference type="GO" id="GO:0045892">
    <property type="term" value="P:negative regulation of DNA-templated transcription"/>
    <property type="evidence" value="ECO:0007669"/>
    <property type="project" value="InterPro"/>
</dbReference>
<dbReference type="Gene3D" id="1.10.357.10">
    <property type="entry name" value="Tetracycline Repressor, domain 2"/>
    <property type="match status" value="1"/>
</dbReference>
<dbReference type="Gene3D" id="1.10.10.10">
    <property type="entry name" value="Winged helix-like DNA-binding domain superfamily/Winged helix DNA-binding domain"/>
    <property type="match status" value="1"/>
</dbReference>
<dbReference type="InterPro" id="IPR000524">
    <property type="entry name" value="Tscrpt_reg_HTH_GntR"/>
</dbReference>
<dbReference type="OrthoDB" id="2570341at2"/>
<keyword evidence="1" id="KW-0805">Transcription regulation</keyword>
<dbReference type="GO" id="GO:0000976">
    <property type="term" value="F:transcription cis-regulatory region binding"/>
    <property type="evidence" value="ECO:0007669"/>
    <property type="project" value="TreeGrafter"/>
</dbReference>
<name>A0A561BQZ8_9ACTN</name>
<keyword evidence="2 4" id="KW-0238">DNA-binding</keyword>
<dbReference type="Proteomes" id="UP000318380">
    <property type="component" value="Unassembled WGS sequence"/>
</dbReference>